<dbReference type="KEGG" id="asim:FE240_02185"/>
<dbReference type="AlphaFoldDB" id="A0A5J6WR79"/>
<keyword evidence="5" id="KW-0805">Transcription regulation</keyword>
<dbReference type="InterPro" id="IPR003593">
    <property type="entry name" value="AAA+_ATPase"/>
</dbReference>
<dbReference type="InterPro" id="IPR025944">
    <property type="entry name" value="Sigma_54_int_dom_CS"/>
</dbReference>
<keyword evidence="6" id="KW-0804">Transcription</keyword>
<dbReference type="InterPro" id="IPR058031">
    <property type="entry name" value="AAA_lid_NorR"/>
</dbReference>
<sequence length="428" mass="46999">MKGRILLVDDDQSLLKLLSMRLRSEGYEVDTADSGEVALARLRQQRPDLVLTDLRMDGMDGLSLFERIQGEWLGMPVIIMTAHGTIPDAIEATRSGVFSFLTKPIDKTTLLQTLEQALHLTRPAMLDELEAKFPTRSPRLQQTLQQARSVAAMEVNVLIRGPSGSGKSRLAAALHHSSPRRDHPFVVVNCAATPFAELEKQLLGSKAQPGLFEQARGGILFLDEIGDISASLQAKLLKVMEVLSPGQDAAPVRVISTTHRDLVAAMEEGTFREDLYYRLNVANITLPALQERSEDIPMLARHALDEVKLRHGCAAVGFAPEALAMLAKASWPGNIRQLFNLVERLAALCPSPVIGAAMVESALSGVEVAVPSFNEARAEFEKEYLIRLLRITEGNVTLAASMAGRNRTDFYKLLSRHDIEAAHFKLKG</sequence>
<dbReference type="InterPro" id="IPR001789">
    <property type="entry name" value="Sig_transdc_resp-reg_receiver"/>
</dbReference>
<feature type="domain" description="Response regulatory" evidence="9">
    <location>
        <begin position="4"/>
        <end position="118"/>
    </location>
</feature>
<name>A0A5J6WR79_9GAMM</name>
<dbReference type="PROSITE" id="PS50045">
    <property type="entry name" value="SIGMA54_INTERACT_4"/>
    <property type="match status" value="1"/>
</dbReference>
<keyword evidence="11" id="KW-1185">Reference proteome</keyword>
<proteinExistence type="predicted"/>
<dbReference type="PROSITE" id="PS00688">
    <property type="entry name" value="SIGMA54_INTERACT_3"/>
    <property type="match status" value="1"/>
</dbReference>
<dbReference type="Pfam" id="PF00072">
    <property type="entry name" value="Response_reg"/>
    <property type="match status" value="1"/>
</dbReference>
<gene>
    <name evidence="10" type="ORF">FE240_02185</name>
</gene>
<organism evidence="10 11">
    <name type="scientific">Aeromonas simiae</name>
    <dbReference type="NCBI Taxonomy" id="218936"/>
    <lineage>
        <taxon>Bacteria</taxon>
        <taxon>Pseudomonadati</taxon>
        <taxon>Pseudomonadota</taxon>
        <taxon>Gammaproteobacteria</taxon>
        <taxon>Aeromonadales</taxon>
        <taxon>Aeromonadaceae</taxon>
        <taxon>Aeromonas</taxon>
    </lineage>
</organism>
<dbReference type="Gene3D" id="1.10.8.60">
    <property type="match status" value="1"/>
</dbReference>
<dbReference type="RefSeq" id="WP_193003210.1">
    <property type="nucleotide sequence ID" value="NZ_CP040449.1"/>
</dbReference>
<accession>A0A5J6WR79</accession>
<dbReference type="Pfam" id="PF00158">
    <property type="entry name" value="Sigma54_activat"/>
    <property type="match status" value="1"/>
</dbReference>
<feature type="modified residue" description="4-aspartylphosphate" evidence="7">
    <location>
        <position position="53"/>
    </location>
</feature>
<keyword evidence="1 7" id="KW-0597">Phosphoprotein</keyword>
<dbReference type="InterPro" id="IPR011006">
    <property type="entry name" value="CheY-like_superfamily"/>
</dbReference>
<evidence type="ECO:0000256" key="3">
    <source>
        <dbReference type="ARBA" id="ARBA00022840"/>
    </source>
</evidence>
<dbReference type="PANTHER" id="PTHR32071:SF116">
    <property type="entry name" value="TRANSCRIPTIONAL REGULATORY PROTEIN GLRR"/>
    <property type="match status" value="1"/>
</dbReference>
<keyword evidence="2" id="KW-0547">Nucleotide-binding</keyword>
<dbReference type="GO" id="GO:0006355">
    <property type="term" value="P:regulation of DNA-templated transcription"/>
    <property type="evidence" value="ECO:0007669"/>
    <property type="project" value="InterPro"/>
</dbReference>
<dbReference type="SMART" id="SM00448">
    <property type="entry name" value="REC"/>
    <property type="match status" value="1"/>
</dbReference>
<dbReference type="SUPFAM" id="SSF52172">
    <property type="entry name" value="CheY-like"/>
    <property type="match status" value="1"/>
</dbReference>
<dbReference type="Gene3D" id="3.40.50.300">
    <property type="entry name" value="P-loop containing nucleotide triphosphate hydrolases"/>
    <property type="match status" value="1"/>
</dbReference>
<evidence type="ECO:0000313" key="11">
    <source>
        <dbReference type="Proteomes" id="UP000594034"/>
    </source>
</evidence>
<dbReference type="PANTHER" id="PTHR32071">
    <property type="entry name" value="TRANSCRIPTIONAL REGULATORY PROTEIN"/>
    <property type="match status" value="1"/>
</dbReference>
<evidence type="ECO:0000256" key="2">
    <source>
        <dbReference type="ARBA" id="ARBA00022741"/>
    </source>
</evidence>
<evidence type="ECO:0000313" key="10">
    <source>
        <dbReference type="EMBL" id="QFI53616.1"/>
    </source>
</evidence>
<evidence type="ECO:0000259" key="9">
    <source>
        <dbReference type="PROSITE" id="PS50110"/>
    </source>
</evidence>
<evidence type="ECO:0000256" key="5">
    <source>
        <dbReference type="ARBA" id="ARBA00023015"/>
    </source>
</evidence>
<dbReference type="Proteomes" id="UP000594034">
    <property type="component" value="Chromosome"/>
</dbReference>
<dbReference type="InterPro" id="IPR002078">
    <property type="entry name" value="Sigma_54_int"/>
</dbReference>
<keyword evidence="3" id="KW-0067">ATP-binding</keyword>
<evidence type="ECO:0000256" key="1">
    <source>
        <dbReference type="ARBA" id="ARBA00022553"/>
    </source>
</evidence>
<evidence type="ECO:0000259" key="8">
    <source>
        <dbReference type="PROSITE" id="PS50045"/>
    </source>
</evidence>
<dbReference type="Pfam" id="PF25601">
    <property type="entry name" value="AAA_lid_14"/>
    <property type="match status" value="1"/>
</dbReference>
<dbReference type="SUPFAM" id="SSF46689">
    <property type="entry name" value="Homeodomain-like"/>
    <property type="match status" value="1"/>
</dbReference>
<dbReference type="InterPro" id="IPR009057">
    <property type="entry name" value="Homeodomain-like_sf"/>
</dbReference>
<dbReference type="Gene3D" id="1.10.10.60">
    <property type="entry name" value="Homeodomain-like"/>
    <property type="match status" value="1"/>
</dbReference>
<dbReference type="SUPFAM" id="SSF52540">
    <property type="entry name" value="P-loop containing nucleoside triphosphate hydrolases"/>
    <property type="match status" value="1"/>
</dbReference>
<dbReference type="Gene3D" id="3.40.50.2300">
    <property type="match status" value="1"/>
</dbReference>
<dbReference type="PROSITE" id="PS50110">
    <property type="entry name" value="RESPONSE_REGULATORY"/>
    <property type="match status" value="1"/>
</dbReference>
<keyword evidence="4" id="KW-0902">Two-component regulatory system</keyword>
<protein>
    <submittedName>
        <fullName evidence="10">Response regulator</fullName>
    </submittedName>
</protein>
<feature type="domain" description="Sigma-54 factor interaction" evidence="8">
    <location>
        <begin position="133"/>
        <end position="347"/>
    </location>
</feature>
<dbReference type="SMART" id="SM00382">
    <property type="entry name" value="AAA"/>
    <property type="match status" value="1"/>
</dbReference>
<dbReference type="CDD" id="cd00009">
    <property type="entry name" value="AAA"/>
    <property type="match status" value="1"/>
</dbReference>
<dbReference type="InterPro" id="IPR027417">
    <property type="entry name" value="P-loop_NTPase"/>
</dbReference>
<evidence type="ECO:0000256" key="4">
    <source>
        <dbReference type="ARBA" id="ARBA00023012"/>
    </source>
</evidence>
<dbReference type="FunFam" id="3.40.50.2300:FF:000018">
    <property type="entry name" value="DNA-binding transcriptional regulator NtrC"/>
    <property type="match status" value="1"/>
</dbReference>
<reference evidence="10 11" key="1">
    <citation type="submission" date="2019-05" db="EMBL/GenBank/DDBJ databases">
        <title>OXA-830, a novel chromosomally encoded expanded-spectrum class D beta-lactamase in Aeromonas simiae.</title>
        <authorList>
            <person name="Zhou W."/>
            <person name="Chen Q."/>
        </authorList>
    </citation>
    <scope>NUCLEOTIDE SEQUENCE [LARGE SCALE GENOMIC DNA]</scope>
    <source>
        <strain evidence="10 11">A6</strain>
    </source>
</reference>
<dbReference type="GO" id="GO:0000160">
    <property type="term" value="P:phosphorelay signal transduction system"/>
    <property type="evidence" value="ECO:0007669"/>
    <property type="project" value="UniProtKB-KW"/>
</dbReference>
<evidence type="ECO:0000256" key="7">
    <source>
        <dbReference type="PROSITE-ProRule" id="PRU00169"/>
    </source>
</evidence>
<evidence type="ECO:0000256" key="6">
    <source>
        <dbReference type="ARBA" id="ARBA00023163"/>
    </source>
</evidence>
<dbReference type="EMBL" id="CP040449">
    <property type="protein sequence ID" value="QFI53616.1"/>
    <property type="molecule type" value="Genomic_DNA"/>
</dbReference>
<dbReference type="GO" id="GO:0005524">
    <property type="term" value="F:ATP binding"/>
    <property type="evidence" value="ECO:0007669"/>
    <property type="project" value="UniProtKB-KW"/>
</dbReference>